<organism evidence="6 7">
    <name type="scientific">Tetranychus urticae</name>
    <name type="common">Two-spotted spider mite</name>
    <dbReference type="NCBI Taxonomy" id="32264"/>
    <lineage>
        <taxon>Eukaryota</taxon>
        <taxon>Metazoa</taxon>
        <taxon>Ecdysozoa</taxon>
        <taxon>Arthropoda</taxon>
        <taxon>Chelicerata</taxon>
        <taxon>Arachnida</taxon>
        <taxon>Acari</taxon>
        <taxon>Acariformes</taxon>
        <taxon>Trombidiformes</taxon>
        <taxon>Prostigmata</taxon>
        <taxon>Eleutherengona</taxon>
        <taxon>Raphignathae</taxon>
        <taxon>Tetranychoidea</taxon>
        <taxon>Tetranychidae</taxon>
        <taxon>Tetranychus</taxon>
    </lineage>
</organism>
<dbReference type="Pfam" id="PF25801">
    <property type="entry name" value="HEAT_GCN1_C_2"/>
    <property type="match status" value="1"/>
</dbReference>
<dbReference type="OMA" id="KYATQRG"/>
<dbReference type="GO" id="GO:0019887">
    <property type="term" value="F:protein kinase regulator activity"/>
    <property type="evidence" value="ECO:0007669"/>
    <property type="project" value="TreeGrafter"/>
</dbReference>
<dbReference type="FunFam" id="1.25.10.10:FF:000096">
    <property type="entry name" value="eIF-2-alpha kinase activator gcn1"/>
    <property type="match status" value="1"/>
</dbReference>
<name>T1L480_TETUR</name>
<dbReference type="InterPro" id="IPR021133">
    <property type="entry name" value="HEAT_type_2"/>
</dbReference>
<dbReference type="InterPro" id="IPR016024">
    <property type="entry name" value="ARM-type_fold"/>
</dbReference>
<keyword evidence="3" id="KW-0677">Repeat</keyword>
<dbReference type="Pfam" id="PF24993">
    <property type="entry name" value="GNC1_N"/>
    <property type="match status" value="1"/>
</dbReference>
<proteinExistence type="inferred from homology"/>
<dbReference type="FunFam" id="1.25.10.10:FF:000090">
    <property type="entry name" value="eIF-2-alpha kinase activator GCN1"/>
    <property type="match status" value="1"/>
</dbReference>
<dbReference type="EMBL" id="CAEY01001064">
    <property type="status" value="NOT_ANNOTATED_CDS"/>
    <property type="molecule type" value="Genomic_DNA"/>
</dbReference>
<dbReference type="PANTHER" id="PTHR23346:SF7">
    <property type="entry name" value="STALLED RIBOSOME SENSOR GCN1"/>
    <property type="match status" value="1"/>
</dbReference>
<dbReference type="SUPFAM" id="SSF48371">
    <property type="entry name" value="ARM repeat"/>
    <property type="match status" value="4"/>
</dbReference>
<feature type="repeat" description="HEAT" evidence="4">
    <location>
        <begin position="1450"/>
        <end position="1488"/>
    </location>
</feature>
<dbReference type="EnsemblMetazoa" id="tetur37g01130.1">
    <property type="protein sequence ID" value="tetur37g01130.1"/>
    <property type="gene ID" value="tetur37g01130"/>
</dbReference>
<protein>
    <recommendedName>
        <fullName evidence="5">TOG domain-containing protein</fullName>
    </recommendedName>
</protein>
<dbReference type="GO" id="GO:0034198">
    <property type="term" value="P:cellular response to amino acid starvation"/>
    <property type="evidence" value="ECO:0007669"/>
    <property type="project" value="TreeGrafter"/>
</dbReference>
<evidence type="ECO:0000256" key="1">
    <source>
        <dbReference type="ARBA" id="ARBA00007366"/>
    </source>
</evidence>
<evidence type="ECO:0000256" key="4">
    <source>
        <dbReference type="PROSITE-ProRule" id="PRU00103"/>
    </source>
</evidence>
<feature type="domain" description="TOG" evidence="5">
    <location>
        <begin position="1157"/>
        <end position="1390"/>
    </location>
</feature>
<dbReference type="OrthoDB" id="5148094at2759"/>
<evidence type="ECO:0000313" key="7">
    <source>
        <dbReference type="Proteomes" id="UP000015104"/>
    </source>
</evidence>
<evidence type="ECO:0000259" key="5">
    <source>
        <dbReference type="SMART" id="SM01349"/>
    </source>
</evidence>
<dbReference type="GO" id="GO:0005829">
    <property type="term" value="C:cytosol"/>
    <property type="evidence" value="ECO:0007669"/>
    <property type="project" value="TreeGrafter"/>
</dbReference>
<reference evidence="7" key="1">
    <citation type="submission" date="2011-08" db="EMBL/GenBank/DDBJ databases">
        <authorList>
            <person name="Rombauts S."/>
        </authorList>
    </citation>
    <scope>NUCLEOTIDE SEQUENCE</scope>
    <source>
        <strain evidence="7">London</strain>
    </source>
</reference>
<dbReference type="PROSITE" id="PS50077">
    <property type="entry name" value="HEAT_REPEAT"/>
    <property type="match status" value="3"/>
</dbReference>
<keyword evidence="2" id="KW-0597">Phosphoprotein</keyword>
<dbReference type="InterPro" id="IPR034085">
    <property type="entry name" value="TOG"/>
</dbReference>
<dbReference type="SMART" id="SM01349">
    <property type="entry name" value="TOG"/>
    <property type="match status" value="1"/>
</dbReference>
<accession>T1L480</accession>
<feature type="repeat" description="HEAT" evidence="4">
    <location>
        <begin position="1331"/>
        <end position="1368"/>
    </location>
</feature>
<dbReference type="Pfam" id="PF24987">
    <property type="entry name" value="HEAT_EF3_N"/>
    <property type="match status" value="2"/>
</dbReference>
<dbReference type="Proteomes" id="UP000015104">
    <property type="component" value="Unassembled WGS sequence"/>
</dbReference>
<reference evidence="6" key="2">
    <citation type="submission" date="2015-06" db="UniProtKB">
        <authorList>
            <consortium name="EnsemblMetazoa"/>
        </authorList>
    </citation>
    <scope>IDENTIFICATION</scope>
</reference>
<dbReference type="Gene3D" id="1.25.10.10">
    <property type="entry name" value="Leucine-rich Repeat Variant"/>
    <property type="match status" value="6"/>
</dbReference>
<dbReference type="HOGENOM" id="CLU_000504_2_2_1"/>
<evidence type="ECO:0000256" key="2">
    <source>
        <dbReference type="ARBA" id="ARBA00022553"/>
    </source>
</evidence>
<dbReference type="FunFam" id="1.25.10.10:FF:000162">
    <property type="entry name" value="GCN1, eIF2 alpha kinase activator homolog"/>
    <property type="match status" value="1"/>
</dbReference>
<gene>
    <name evidence="6" type="primary">107370108</name>
</gene>
<dbReference type="GO" id="GO:0006417">
    <property type="term" value="P:regulation of translation"/>
    <property type="evidence" value="ECO:0007669"/>
    <property type="project" value="TreeGrafter"/>
</dbReference>
<dbReference type="eggNOG" id="KOG1242">
    <property type="taxonomic scope" value="Eukaryota"/>
</dbReference>
<sequence length="2466" mass="274545">MKVNDNVIKFLESLNLPVEASSQDGSEVLRQISHEEFKNKLLPALQRSVLRNPEINLELASKLIKNLSLDLSPYVAELGKMIGVNLIAKDDDLRKIAITGTQNLAAQCTDSAAIETLLNLYFGILKGSEGKLTIITQRYGTLSGIGALSHHSVQEGSSASALSEIACQHLLTFLKSEVHEGTIVHASSQMQLWCQKITVGGMPTALISRVKELCNAKNTQPLVKSAYFACVNAALNDDNVNQVLNLMDLLTASAARAFNASVSQIPMITEGLYAAVIIIKVFYRNKQLETKYKSTMNGLLELAKLPYLQDKFVVQVPASAQLMLLSFIEEICLNYESKIKDKIKFIGIPMVHLMVSPGFSEVRKQSIKVCRKLLDSISEVDFYSSLMSSFKEIFVKHEKTAISNKEESETTVTADGSKSVNIQALINCITSTSLTAGRLSEDHVCRVLTASFVACHVPVLYEAEPKLWITMVKKLAEPSKVDTLITSIAGELCESIFKEKDSLPLQCNCIKSLVCYFPDQFMDRIFAKLREILDNPDLQTITVEEFEIYKFPEGELWNKSVVTALKEETQTKNIKRENKLYSYKEQLAELELRKEIEAKRKKQNKEEPLNEKQMAAKKAQLKKESEIRARLKTLNDDLKIAIHYLHSLVEGNNMQTAFQVYKVIPSLINLIQSPLCSEIISNTFIFLAECSFLYNQTPDDFDKKIGYTILRLLKPYHPISEEWVKEDLKVVTEQIINYLHEKTCPPQSRDKYEKRLASSAYMRLTAPAFTYCFPLFSYLMRADVKDAELIEKCLEITIEHSKMRFEEPEIDENDQIDESAYLINPQYLPRYEALKRLYNFLEEPIPYLEPLIMKAIRSIAKSSSGDEGCAKPDKEEILLYLDRLKSELETVREVSLDSLILMADYLRTNKETPVKVALRQRGWVVRFDTNEELVCKAQRLWEMIEIQSSPILCSAIIEDLNEAGPNLRSSVASAMDGLLSIYPNEVKPTVHKLMTYYKNRAKAPPPVKDPYGRINPESQIDPYEPRLGAALVLTKIAGHLNDQLVVETANFLIPLALGDCNEHVQSQMLEVGISIADKHGKKCMNQLLNILRKYLDKAQDNTQNGIVKRSVVVLMGTLARHLETDDAKVKPIVVKLIETLSTPSELVQEAVANCLPPLIPAFKDEAPIIVQKLLQLLLESDKHGERRGAAHGIAGIVKGLGILSLKQLGIMETLTEAITNKKNANHREGALFAFERLCVMLGRLFEPYIIHILPNLLLCFGDKSTKVRIATDDTAKAFMIKLSAHGVRLVLPSLLDALEQDSWRTKTGSIELLGAMAFCAPKQLSSCLPSIVPKLMSVLSDSHPKVQQAAEQALKQIGSVIRNPEIQAIVPILLEALQDPANKTQKCLTTMLNTKFVHFIDAPSLALIMPVTERAFQGRSTETRKMAAQIIGNMYSLTDQKDLSPYLPSIIPGLKQSLLDPAPEVRAVTARALGAMVKGMGEEVLDELMPWLMATLTSDGSSVDRSGAAQGLAEVMGGLGLEKLDRLMPEIIATSERNDVPSHVKDGYIMLFIYLPMVFTQDFIPYIGRIINPVLKALADESEFVRETALKAGQRIVNMYADTAIQLLLPELEQGLFDENWRIRYSSVQLLGDLLYKISGVSGKMTTETANEDDNFGTEQSYKAIISCLGLERRNRVISGLYMGRCDVSPAVRQAALHVWKVVVSNTPKTLKEIMPTLFLLLLGCLASNSYDKQKIAARTLGDLVKKLGERVLPEIIPILEQGLESDRADQRQGVCIGLSEIMSSTSREMVQAFVDSLVPTVTKALYDPLPEVRQAAAKTFDSLHSAVGSRALDEILPHLLNQLGDPVLGEYTLDGLRQIMAIKSRVVLPYLVPQLTVPPINTRAISLLATVAGDSLSRHLGKILPALLISLSRALDTPNEKQELEYCQSVILSVVDEQGTRTIVDHLLESARNESVIVRRASVQLLFVYCCQTKAAFSSLVPQLIRGLILLFIDSNEQVLQLSWEALASVTKSLDSKEQIECLGEVRSAVRHAASDLKKSTLLPGFCLDKGITPILPIFREAILNGNPEQKEQAADGLSEVIQLTSPEALKSSVVNIAGPLIRILGDRYSWNVKVSVLDTLSLLLSKAGSFLRPFIPQLQQTFLKSLVDNNRIVRLRAANAMSHLIAIHPRCDPVFAEIHNNIKALTGGDDPSQKETMLYALRLGILKAGEKITENNRLAIVSTTTSLLDCINDSVRNAAASCLGTLCKWLSNEELENVAKDHLLEDEPTSYWNRRHGQSVALRIALKEAPERMLKPEWEEKVVKHILAQLATDRIPVVCSGVKSCAYVFLYKIPKDDQLPQNLVSSFARCMNHANNEVKQTVANSSIYLTKNLPCPFPMSFLKTLVPLLVMGTKEKNTAVRSNSEQALVTVLKLRSDEECAQQLVAALDRGAKEVLQECISKTLKKVLAQPEPKEEQFDDTLLT</sequence>
<dbReference type="GO" id="GO:0000226">
    <property type="term" value="P:microtubule cytoskeleton organization"/>
    <property type="evidence" value="ECO:0007669"/>
    <property type="project" value="UniProtKB-ARBA"/>
</dbReference>
<dbReference type="PANTHER" id="PTHR23346">
    <property type="entry name" value="TRANSLATIONAL ACTIVATOR GCN1-RELATED"/>
    <property type="match status" value="1"/>
</dbReference>
<dbReference type="InterPro" id="IPR011989">
    <property type="entry name" value="ARM-like"/>
</dbReference>
<dbReference type="STRING" id="32264.T1L480"/>
<feature type="repeat" description="HEAT" evidence="4">
    <location>
        <begin position="1798"/>
        <end position="1835"/>
    </location>
</feature>
<dbReference type="Pfam" id="PF23271">
    <property type="entry name" value="HEAT_GCN1"/>
    <property type="match status" value="1"/>
</dbReference>
<dbReference type="Pfam" id="PF24984">
    <property type="entry name" value="HEAT_EF3_GNC1"/>
    <property type="match status" value="1"/>
</dbReference>
<comment type="similarity">
    <text evidence="1">Belongs to the GCN1 family.</text>
</comment>
<dbReference type="InterPro" id="IPR057546">
    <property type="entry name" value="HEAT_GCN1"/>
</dbReference>
<evidence type="ECO:0000313" key="6">
    <source>
        <dbReference type="EnsemblMetazoa" id="tetur37g01130.1"/>
    </source>
</evidence>
<keyword evidence="7" id="KW-1185">Reference proteome</keyword>
<dbReference type="InterPro" id="IPR056810">
    <property type="entry name" value="GNC1-like_N"/>
</dbReference>
<dbReference type="KEGG" id="tut:107370108"/>
<evidence type="ECO:0000256" key="3">
    <source>
        <dbReference type="ARBA" id="ARBA00022737"/>
    </source>
</evidence>